<dbReference type="RefSeq" id="WP_113031182.1">
    <property type="nucleotide sequence ID" value="NZ_QMFB01000006.1"/>
</dbReference>
<dbReference type="AlphaFoldDB" id="A0A329MMQ5"/>
<protein>
    <submittedName>
        <fullName evidence="2">Uncharacterized protein</fullName>
    </submittedName>
</protein>
<evidence type="ECO:0000256" key="1">
    <source>
        <dbReference type="SAM" id="MobiDB-lite"/>
    </source>
</evidence>
<gene>
    <name evidence="2" type="ORF">DQG23_12485</name>
</gene>
<keyword evidence="3" id="KW-1185">Reference proteome</keyword>
<feature type="region of interest" description="Disordered" evidence="1">
    <location>
        <begin position="1"/>
        <end position="67"/>
    </location>
</feature>
<comment type="caution">
    <text evidence="2">The sequence shown here is derived from an EMBL/GenBank/DDBJ whole genome shotgun (WGS) entry which is preliminary data.</text>
</comment>
<accession>A0A329MMQ5</accession>
<reference evidence="2 3" key="1">
    <citation type="journal article" date="2009" name="Int. J. Syst. Evol. Microbiol.">
        <title>Paenibacillus contaminans sp. nov., isolated from a contaminated laboratory plate.</title>
        <authorList>
            <person name="Chou J.H."/>
            <person name="Lee J.H."/>
            <person name="Lin M.C."/>
            <person name="Chang P.S."/>
            <person name="Arun A.B."/>
            <person name="Young C.C."/>
            <person name="Chen W.M."/>
        </authorList>
    </citation>
    <scope>NUCLEOTIDE SEQUENCE [LARGE SCALE GENOMIC DNA]</scope>
    <source>
        <strain evidence="2 3">CKOBP-6</strain>
    </source>
</reference>
<evidence type="ECO:0000313" key="2">
    <source>
        <dbReference type="EMBL" id="RAV20902.1"/>
    </source>
</evidence>
<proteinExistence type="predicted"/>
<organism evidence="2 3">
    <name type="scientific">Paenibacillus contaminans</name>
    <dbReference type="NCBI Taxonomy" id="450362"/>
    <lineage>
        <taxon>Bacteria</taxon>
        <taxon>Bacillati</taxon>
        <taxon>Bacillota</taxon>
        <taxon>Bacilli</taxon>
        <taxon>Bacillales</taxon>
        <taxon>Paenibacillaceae</taxon>
        <taxon>Paenibacillus</taxon>
    </lineage>
</organism>
<name>A0A329MMQ5_9BACL</name>
<evidence type="ECO:0000313" key="3">
    <source>
        <dbReference type="Proteomes" id="UP000250369"/>
    </source>
</evidence>
<dbReference type="EMBL" id="QMFB01000006">
    <property type="protein sequence ID" value="RAV20902.1"/>
    <property type="molecule type" value="Genomic_DNA"/>
</dbReference>
<sequence>MKIWKPAAHADSQAKPFYPRQIPNVKSTPKASPPPKQTPAGNVKVIVKSAGPSTPGTVRKKRELPEGEVLNSSYDELSGIAPDVIPNELLR</sequence>
<dbReference type="Proteomes" id="UP000250369">
    <property type="component" value="Unassembled WGS sequence"/>
</dbReference>